<gene>
    <name evidence="4" type="ordered locus">TREAZ_0646</name>
</gene>
<dbReference type="GO" id="GO:0016779">
    <property type="term" value="F:nucleotidyltransferase activity"/>
    <property type="evidence" value="ECO:0007669"/>
    <property type="project" value="UniProtKB-KW"/>
</dbReference>
<dbReference type="RefSeq" id="WP_015711315.1">
    <property type="nucleotide sequence ID" value="NC_015577.1"/>
</dbReference>
<dbReference type="HOGENOM" id="CLU_029499_5_2_12"/>
<evidence type="ECO:0000313" key="5">
    <source>
        <dbReference type="Proteomes" id="UP000009222"/>
    </source>
</evidence>
<reference evidence="4 5" key="2">
    <citation type="journal article" date="2011" name="ISME J.">
        <title>RNA-seq reveals cooperative metabolic interactions between two termite-gut spirochete species in co-culture.</title>
        <authorList>
            <person name="Rosenthal A.Z."/>
            <person name="Matson E.G."/>
            <person name="Eldar A."/>
            <person name="Leadbetter J.R."/>
        </authorList>
    </citation>
    <scope>NUCLEOTIDE SEQUENCE [LARGE SCALE GENOMIC DNA]</scope>
    <source>
        <strain evidence="5">ATCC BAA-888 / DSM 13862 / ZAS-9</strain>
    </source>
</reference>
<keyword evidence="4" id="KW-0418">Kinase</keyword>
<dbReference type="GO" id="GO:0016301">
    <property type="term" value="F:kinase activity"/>
    <property type="evidence" value="ECO:0007669"/>
    <property type="project" value="UniProtKB-KW"/>
</dbReference>
<dbReference type="PANTHER" id="PTHR43584:SF5">
    <property type="entry name" value="PROTEIN LICC"/>
    <property type="match status" value="1"/>
</dbReference>
<dbReference type="STRING" id="545695.TREAZ_0646"/>
<keyword evidence="5" id="KW-1185">Reference proteome</keyword>
<evidence type="ECO:0000259" key="3">
    <source>
        <dbReference type="Pfam" id="PF00483"/>
    </source>
</evidence>
<feature type="domain" description="Nucleotidyl transferase" evidence="3">
    <location>
        <begin position="72"/>
        <end position="140"/>
    </location>
</feature>
<dbReference type="InterPro" id="IPR036390">
    <property type="entry name" value="WH_DNA-bd_sf"/>
</dbReference>
<dbReference type="eggNOG" id="COG1846">
    <property type="taxonomic scope" value="Bacteria"/>
</dbReference>
<dbReference type="InterPro" id="IPR005835">
    <property type="entry name" value="NTP_transferase_dom"/>
</dbReference>
<dbReference type="PANTHER" id="PTHR43584">
    <property type="entry name" value="NUCLEOTIDYL TRANSFERASE"/>
    <property type="match status" value="1"/>
</dbReference>
<dbReference type="SUPFAM" id="SSF53448">
    <property type="entry name" value="Nucleotide-diphospho-sugar transferases"/>
    <property type="match status" value="1"/>
</dbReference>
<dbReference type="InterPro" id="IPR036388">
    <property type="entry name" value="WH-like_DNA-bd_sf"/>
</dbReference>
<dbReference type="AlphaFoldDB" id="F5YAY3"/>
<keyword evidence="1" id="KW-0808">Transferase</keyword>
<evidence type="ECO:0000256" key="2">
    <source>
        <dbReference type="ARBA" id="ARBA00022695"/>
    </source>
</evidence>
<reference evidence="5" key="1">
    <citation type="submission" date="2009-12" db="EMBL/GenBank/DDBJ databases">
        <title>Complete sequence of Treponema azotonutricium strain ZAS-9.</title>
        <authorList>
            <person name="Tetu S.G."/>
            <person name="Matson E."/>
            <person name="Ren Q."/>
            <person name="Seshadri R."/>
            <person name="Elbourne L."/>
            <person name="Hassan K.A."/>
            <person name="Durkin A."/>
            <person name="Radune D."/>
            <person name="Mohamoud Y."/>
            <person name="Shay R."/>
            <person name="Jin S."/>
            <person name="Zhang X."/>
            <person name="Lucey K."/>
            <person name="Ballor N.R."/>
            <person name="Ottesen E."/>
            <person name="Rosenthal R."/>
            <person name="Allen A."/>
            <person name="Leadbetter J.R."/>
            <person name="Paulsen I.T."/>
        </authorList>
    </citation>
    <scope>NUCLEOTIDE SEQUENCE [LARGE SCALE GENOMIC DNA]</scope>
    <source>
        <strain evidence="5">ATCC BAA-888 / DSM 13862 / ZAS-9</strain>
    </source>
</reference>
<organism evidence="4 5">
    <name type="scientific">Leadbettera azotonutricia (strain ATCC BAA-888 / DSM 13862 / ZAS-9)</name>
    <name type="common">Treponema azotonutricium</name>
    <dbReference type="NCBI Taxonomy" id="545695"/>
    <lineage>
        <taxon>Bacteria</taxon>
        <taxon>Pseudomonadati</taxon>
        <taxon>Spirochaetota</taxon>
        <taxon>Spirochaetia</taxon>
        <taxon>Spirochaetales</taxon>
        <taxon>Breznakiellaceae</taxon>
        <taxon>Leadbettera</taxon>
    </lineage>
</organism>
<dbReference type="eggNOG" id="COG4750">
    <property type="taxonomic scope" value="Bacteria"/>
</dbReference>
<dbReference type="InParanoid" id="F5YAY3"/>
<name>F5YAY3_LEAAZ</name>
<evidence type="ECO:0000313" key="4">
    <source>
        <dbReference type="EMBL" id="AEF81707.1"/>
    </source>
</evidence>
<dbReference type="OrthoDB" id="9803871at2"/>
<dbReference type="Gene3D" id="3.90.550.10">
    <property type="entry name" value="Spore Coat Polysaccharide Biosynthesis Protein SpsA, Chain A"/>
    <property type="match status" value="1"/>
</dbReference>
<dbReference type="SUPFAM" id="SSF46785">
    <property type="entry name" value="Winged helix' DNA-binding domain"/>
    <property type="match status" value="1"/>
</dbReference>
<dbReference type="EMBL" id="CP001841">
    <property type="protein sequence ID" value="AEF81707.1"/>
    <property type="molecule type" value="Genomic_DNA"/>
</dbReference>
<evidence type="ECO:0000256" key="1">
    <source>
        <dbReference type="ARBA" id="ARBA00022679"/>
    </source>
</evidence>
<dbReference type="KEGG" id="taz:TREAZ_0646"/>
<dbReference type="InterPro" id="IPR029044">
    <property type="entry name" value="Nucleotide-diphossugar_trans"/>
</dbReference>
<accession>F5YAY3</accession>
<protein>
    <submittedName>
        <fullName evidence="4">Choline kinase</fullName>
    </submittedName>
</protein>
<dbReference type="CDD" id="cd02523">
    <property type="entry name" value="PC_cytidylyltransferase"/>
    <property type="match status" value="1"/>
</dbReference>
<keyword evidence="2" id="KW-0548">Nucleotidyltransferase</keyword>
<dbReference type="InterPro" id="IPR050065">
    <property type="entry name" value="GlmU-like"/>
</dbReference>
<dbReference type="Gene3D" id="1.10.10.10">
    <property type="entry name" value="Winged helix-like DNA-binding domain superfamily/Winged helix DNA-binding domain"/>
    <property type="match status" value="1"/>
</dbReference>
<dbReference type="Pfam" id="PF00483">
    <property type="entry name" value="NTP_transferase"/>
    <property type="match status" value="1"/>
</dbReference>
<proteinExistence type="predicted"/>
<dbReference type="Proteomes" id="UP000009222">
    <property type="component" value="Chromosome"/>
</dbReference>
<sequence length="292" mass="32976">MELSRNQFDILVFLEGQNPNPVTQRGITKQVGLSVGTVNKTLSQLGDLGFWDGSAITGKGLEALEPYRVKRAIFIAAGFGSRLVPITLNTPKPLVRVKGKRIIDTLLDAVVAAGIKDIIIVRGYLGEQFDQLLYKYPDIKFLENPIYNESNNISSVMCVRYLMQNSYLLESDLFLSNPALIAKYQYSSNYLGVPTERTDDWCFETKNGVIAKIKVGGKNCHHMFGISYWNAKDGAKLADHIKQVYDMPGGKERYWDLVALDYFIKDYDIEVRECSFNDIIEIDTFNELEKTG</sequence>